<dbReference type="Pfam" id="PF07883">
    <property type="entry name" value="Cupin_2"/>
    <property type="match status" value="1"/>
</dbReference>
<reference evidence="2 3" key="1">
    <citation type="submission" date="2018-05" db="EMBL/GenBank/DDBJ databases">
        <title>A metagenomic window into the 2 km-deep terrestrial subsurface aquifer revealed taxonomically and functionally diverse microbial community comprising novel uncultured bacterial lineages.</title>
        <authorList>
            <person name="Kadnikov V.V."/>
            <person name="Mardanov A.V."/>
            <person name="Beletsky A.V."/>
            <person name="Banks D."/>
            <person name="Pimenov N.V."/>
            <person name="Frank Y.A."/>
            <person name="Karnachuk O.V."/>
            <person name="Ravin N.V."/>
        </authorList>
    </citation>
    <scope>NUCLEOTIDE SEQUENCE [LARGE SCALE GENOMIC DNA]</scope>
    <source>
        <strain evidence="2">BY</strain>
    </source>
</reference>
<dbReference type="InterPro" id="IPR011051">
    <property type="entry name" value="RmlC_Cupin_sf"/>
</dbReference>
<sequence>MSMVQTTSIPNIVKEVEVPKDGTLSRTLAHDEAVKVVIFGFAPGQELSEHTASVPAIMHFLEGEAEVTIGTEKYDARTGAWFYMPANTPHSIHAKTPVVMLLTMIKAAAAR</sequence>
<gene>
    <name evidence="2" type="ORF">BRCON_2132</name>
</gene>
<proteinExistence type="predicted"/>
<dbReference type="PANTHER" id="PTHR37694:SF1">
    <property type="entry name" value="SLR8022 PROTEIN"/>
    <property type="match status" value="1"/>
</dbReference>
<evidence type="ECO:0000259" key="1">
    <source>
        <dbReference type="Pfam" id="PF07883"/>
    </source>
</evidence>
<dbReference type="PANTHER" id="PTHR37694">
    <property type="entry name" value="SLR8022 PROTEIN"/>
    <property type="match status" value="1"/>
</dbReference>
<dbReference type="Proteomes" id="UP000262583">
    <property type="component" value="Chromosome"/>
</dbReference>
<dbReference type="SUPFAM" id="SSF51182">
    <property type="entry name" value="RmlC-like cupins"/>
    <property type="match status" value="1"/>
</dbReference>
<dbReference type="Gene3D" id="2.60.120.10">
    <property type="entry name" value="Jelly Rolls"/>
    <property type="match status" value="1"/>
</dbReference>
<feature type="domain" description="Cupin type-2" evidence="1">
    <location>
        <begin position="38"/>
        <end position="102"/>
    </location>
</feature>
<evidence type="ECO:0000313" key="3">
    <source>
        <dbReference type="Proteomes" id="UP000262583"/>
    </source>
</evidence>
<evidence type="ECO:0000313" key="2">
    <source>
        <dbReference type="EMBL" id="AXA36909.1"/>
    </source>
</evidence>
<organism evidence="2 3">
    <name type="scientific">Sumerlaea chitinivorans</name>
    <dbReference type="NCBI Taxonomy" id="2250252"/>
    <lineage>
        <taxon>Bacteria</taxon>
        <taxon>Candidatus Sumerlaeota</taxon>
        <taxon>Candidatus Sumerlaeia</taxon>
        <taxon>Candidatus Sumerlaeales</taxon>
        <taxon>Candidatus Sumerlaeaceae</taxon>
        <taxon>Candidatus Sumerlaea</taxon>
    </lineage>
</organism>
<dbReference type="AlphaFoldDB" id="A0A2Z4Y7N5"/>
<dbReference type="CDD" id="cd02230">
    <property type="entry name" value="cupin_HP0902-like"/>
    <property type="match status" value="1"/>
</dbReference>
<protein>
    <recommendedName>
        <fullName evidence="1">Cupin type-2 domain-containing protein</fullName>
    </recommendedName>
</protein>
<dbReference type="InterPro" id="IPR014710">
    <property type="entry name" value="RmlC-like_jellyroll"/>
</dbReference>
<accession>A0A2Z4Y7N5</accession>
<dbReference type="EMBL" id="CP030759">
    <property type="protein sequence ID" value="AXA36909.1"/>
    <property type="molecule type" value="Genomic_DNA"/>
</dbReference>
<name>A0A2Z4Y7N5_SUMC1</name>
<dbReference type="KEGG" id="schv:BRCON_2132"/>
<dbReference type="InterPro" id="IPR013096">
    <property type="entry name" value="Cupin_2"/>
</dbReference>